<dbReference type="PROSITE" id="PS50043">
    <property type="entry name" value="HTH_LUXR_2"/>
    <property type="match status" value="1"/>
</dbReference>
<dbReference type="RefSeq" id="WP_020952769.1">
    <property type="nucleotide sequence ID" value="NC_022042.1"/>
</dbReference>
<accession>S5Y4G1</accession>
<proteinExistence type="predicted"/>
<dbReference type="SUPFAM" id="SSF46894">
    <property type="entry name" value="C-terminal effector domain of the bipartite response regulators"/>
    <property type="match status" value="1"/>
</dbReference>
<dbReference type="OrthoDB" id="9803630at2"/>
<dbReference type="KEGG" id="pami:JCM7686_pAMI1p034"/>
<evidence type="ECO:0000256" key="3">
    <source>
        <dbReference type="ARBA" id="ARBA00023163"/>
    </source>
</evidence>
<feature type="domain" description="HTH luxR-type" evidence="4">
    <location>
        <begin position="155"/>
        <end position="220"/>
    </location>
</feature>
<dbReference type="Pfam" id="PF00196">
    <property type="entry name" value="GerE"/>
    <property type="match status" value="1"/>
</dbReference>
<dbReference type="EMBL" id="CP006651">
    <property type="protein sequence ID" value="AGT10620.1"/>
    <property type="molecule type" value="Genomic_DNA"/>
</dbReference>
<evidence type="ECO:0000259" key="4">
    <source>
        <dbReference type="PROSITE" id="PS50043"/>
    </source>
</evidence>
<keyword evidence="3" id="KW-0804">Transcription</keyword>
<sequence>MLLDTADFGDRLLSLVTAALPLDGCCFYRVENGCHAVNHRLSELSPYWLEKYRSYFWQFDPLHPARMTCASIRVQALDRSAGPVSPGEREYLAGFLAPQRTLHQAELYFRQGAEIVAGASLLRNADQGGFSAENIRLLEALVDFSGFGTAEKRVQALAGSTLSPREREIAVLLGRALSNKEIARHFGIALPTVKTHVSRILEKTGTQSRAEFIRRFPDDGAGLG</sequence>
<protein>
    <submittedName>
        <fullName evidence="5">Transcriptional activator protein</fullName>
    </submittedName>
</protein>
<dbReference type="PANTHER" id="PTHR44688">
    <property type="entry name" value="DNA-BINDING TRANSCRIPTIONAL ACTIVATOR DEVR_DOSR"/>
    <property type="match status" value="1"/>
</dbReference>
<evidence type="ECO:0000313" key="5">
    <source>
        <dbReference type="EMBL" id="AGT10620.1"/>
    </source>
</evidence>
<evidence type="ECO:0000256" key="1">
    <source>
        <dbReference type="ARBA" id="ARBA00023015"/>
    </source>
</evidence>
<dbReference type="PANTHER" id="PTHR44688:SF16">
    <property type="entry name" value="DNA-BINDING TRANSCRIPTIONAL ACTIVATOR DEVR_DOSR"/>
    <property type="match status" value="1"/>
</dbReference>
<keyword evidence="2" id="KW-0238">DNA-binding</keyword>
<reference evidence="5 6" key="1">
    <citation type="journal article" date="2014" name="BMC Genomics">
        <title>Architecture and functions of a multipartite genome of the methylotrophic bacterium Paracoccus aminophilus JCM 7686, containing primary and secondary chromids.</title>
        <authorList>
            <person name="Dziewit L."/>
            <person name="Czarnecki J."/>
            <person name="Wibberg D."/>
            <person name="Radlinska M."/>
            <person name="Mrozek P."/>
            <person name="Szymczak M."/>
            <person name="Schluter A."/>
            <person name="Puhler A."/>
            <person name="Bartosik D."/>
        </authorList>
    </citation>
    <scope>NUCLEOTIDE SEQUENCE [LARGE SCALE GENOMIC DNA]</scope>
    <source>
        <strain evidence="5">JCM 7686</strain>
        <plasmid evidence="6">Plasmid pAMI1</plasmid>
    </source>
</reference>
<dbReference type="HOGENOM" id="CLU_088868_1_0_5"/>
<dbReference type="SMART" id="SM00421">
    <property type="entry name" value="HTH_LUXR"/>
    <property type="match status" value="1"/>
</dbReference>
<dbReference type="Gene3D" id="1.10.10.10">
    <property type="entry name" value="Winged helix-like DNA-binding domain superfamily/Winged helix DNA-binding domain"/>
    <property type="match status" value="1"/>
</dbReference>
<keyword evidence="6" id="KW-1185">Reference proteome</keyword>
<dbReference type="CDD" id="cd06170">
    <property type="entry name" value="LuxR_C_like"/>
    <property type="match status" value="1"/>
</dbReference>
<geneLocation type="plasmid" evidence="5 6">
    <name>pAMI1</name>
</geneLocation>
<keyword evidence="1" id="KW-0805">Transcription regulation</keyword>
<dbReference type="PATRIC" id="fig|1367847.3.peg.3545"/>
<dbReference type="PRINTS" id="PR00038">
    <property type="entry name" value="HTHLUXR"/>
</dbReference>
<organism evidence="5 6">
    <name type="scientific">Paracoccus aminophilus JCM 7686</name>
    <dbReference type="NCBI Taxonomy" id="1367847"/>
    <lineage>
        <taxon>Bacteria</taxon>
        <taxon>Pseudomonadati</taxon>
        <taxon>Pseudomonadota</taxon>
        <taxon>Alphaproteobacteria</taxon>
        <taxon>Rhodobacterales</taxon>
        <taxon>Paracoccaceae</taxon>
        <taxon>Paracoccus</taxon>
    </lineage>
</organism>
<dbReference type="Proteomes" id="UP000015480">
    <property type="component" value="Plasmid pAMI1"/>
</dbReference>
<keyword evidence="5" id="KW-0614">Plasmid</keyword>
<evidence type="ECO:0000256" key="2">
    <source>
        <dbReference type="ARBA" id="ARBA00023125"/>
    </source>
</evidence>
<evidence type="ECO:0000313" key="6">
    <source>
        <dbReference type="Proteomes" id="UP000015480"/>
    </source>
</evidence>
<dbReference type="AlphaFoldDB" id="S5Y4G1"/>
<dbReference type="InterPro" id="IPR016032">
    <property type="entry name" value="Sig_transdc_resp-reg_C-effctor"/>
</dbReference>
<dbReference type="GO" id="GO:0003677">
    <property type="term" value="F:DNA binding"/>
    <property type="evidence" value="ECO:0007669"/>
    <property type="project" value="UniProtKB-KW"/>
</dbReference>
<dbReference type="InterPro" id="IPR000792">
    <property type="entry name" value="Tscrpt_reg_LuxR_C"/>
</dbReference>
<name>S5Y4G1_PARAH</name>
<gene>
    <name evidence="5" type="ORF">JCM7686_pAMI1p034</name>
</gene>
<dbReference type="InterPro" id="IPR036388">
    <property type="entry name" value="WH-like_DNA-bd_sf"/>
</dbReference>
<dbReference type="GO" id="GO:0006355">
    <property type="term" value="P:regulation of DNA-templated transcription"/>
    <property type="evidence" value="ECO:0007669"/>
    <property type="project" value="InterPro"/>
</dbReference>